<proteinExistence type="predicted"/>
<organism evidence="1 2">
    <name type="scientific">Mycena chlorophos</name>
    <name type="common">Agaric fungus</name>
    <name type="synonym">Agaricus chlorophos</name>
    <dbReference type="NCBI Taxonomy" id="658473"/>
    <lineage>
        <taxon>Eukaryota</taxon>
        <taxon>Fungi</taxon>
        <taxon>Dikarya</taxon>
        <taxon>Basidiomycota</taxon>
        <taxon>Agaricomycotina</taxon>
        <taxon>Agaricomycetes</taxon>
        <taxon>Agaricomycetidae</taxon>
        <taxon>Agaricales</taxon>
        <taxon>Marasmiineae</taxon>
        <taxon>Mycenaceae</taxon>
        <taxon>Mycena</taxon>
    </lineage>
</organism>
<dbReference type="Proteomes" id="UP000815677">
    <property type="component" value="Unassembled WGS sequence"/>
</dbReference>
<keyword evidence="2" id="KW-1185">Reference proteome</keyword>
<protein>
    <submittedName>
        <fullName evidence="1">Uncharacterized protein</fullName>
    </submittedName>
</protein>
<reference evidence="1" key="1">
    <citation type="submission" date="2014-09" db="EMBL/GenBank/DDBJ databases">
        <title>Genome sequence of the luminous mushroom Mycena chlorophos for searching fungal bioluminescence genes.</title>
        <authorList>
            <person name="Tanaka Y."/>
            <person name="Kasuga D."/>
            <person name="Oba Y."/>
            <person name="Hase S."/>
            <person name="Sato K."/>
            <person name="Oba Y."/>
            <person name="Sakakibara Y."/>
        </authorList>
    </citation>
    <scope>NUCLEOTIDE SEQUENCE</scope>
</reference>
<accession>A0ABQ0LH51</accession>
<evidence type="ECO:0000313" key="2">
    <source>
        <dbReference type="Proteomes" id="UP000815677"/>
    </source>
</evidence>
<evidence type="ECO:0000313" key="1">
    <source>
        <dbReference type="EMBL" id="GAT50444.1"/>
    </source>
</evidence>
<name>A0ABQ0LH51_MYCCL</name>
<dbReference type="EMBL" id="DF846474">
    <property type="protein sequence ID" value="GAT50444.1"/>
    <property type="molecule type" value="Genomic_DNA"/>
</dbReference>
<gene>
    <name evidence="1" type="ORF">MCHLO_07686</name>
</gene>
<sequence length="126" mass="13994">MRHVNTRLGFDHHLLALGLPQPLPALLLRLRLLVPNLLPCQLLHVLQHPIQLPSRCLQYPNQNFRVVRRLLGADQSFLLDTTTKGKAKTPVGEIADAAEGSSKKNPNLKARFFTKGAAAYSVWIGT</sequence>